<evidence type="ECO:0000313" key="2">
    <source>
        <dbReference type="Proteomes" id="UP001150603"/>
    </source>
</evidence>
<organism evidence="1 2">
    <name type="scientific">Linderina macrospora</name>
    <dbReference type="NCBI Taxonomy" id="4868"/>
    <lineage>
        <taxon>Eukaryota</taxon>
        <taxon>Fungi</taxon>
        <taxon>Fungi incertae sedis</taxon>
        <taxon>Zoopagomycota</taxon>
        <taxon>Kickxellomycotina</taxon>
        <taxon>Kickxellomycetes</taxon>
        <taxon>Kickxellales</taxon>
        <taxon>Kickxellaceae</taxon>
        <taxon>Linderina</taxon>
    </lineage>
</organism>
<sequence>GGNILKRMSVHQKSRHTGTRGMAEGIEEDVDGEEDADMAYRMSPLQRAASRASIRSSIYYLDDGTLEPYTGYAFAQEEENVRGRKQKGNKLRKSRS</sequence>
<gene>
    <name evidence="1" type="ORF">FBU59_007132</name>
</gene>
<reference evidence="1" key="1">
    <citation type="submission" date="2022-07" db="EMBL/GenBank/DDBJ databases">
        <title>Phylogenomic reconstructions and comparative analyses of Kickxellomycotina fungi.</title>
        <authorList>
            <person name="Reynolds N.K."/>
            <person name="Stajich J.E."/>
            <person name="Barry K."/>
            <person name="Grigoriev I.V."/>
            <person name="Crous P."/>
            <person name="Smith M.E."/>
        </authorList>
    </citation>
    <scope>NUCLEOTIDE SEQUENCE</scope>
    <source>
        <strain evidence="1">NRRL 5244</strain>
    </source>
</reference>
<comment type="caution">
    <text evidence="1">The sequence shown here is derived from an EMBL/GenBank/DDBJ whole genome shotgun (WGS) entry which is preliminary data.</text>
</comment>
<name>A0ACC1IXY1_9FUNG</name>
<dbReference type="EMBL" id="JANBPW010006654">
    <property type="protein sequence ID" value="KAJ1928424.1"/>
    <property type="molecule type" value="Genomic_DNA"/>
</dbReference>
<protein>
    <submittedName>
        <fullName evidence="1">Uncharacterized protein</fullName>
    </submittedName>
</protein>
<proteinExistence type="predicted"/>
<dbReference type="Proteomes" id="UP001150603">
    <property type="component" value="Unassembled WGS sequence"/>
</dbReference>
<evidence type="ECO:0000313" key="1">
    <source>
        <dbReference type="EMBL" id="KAJ1928424.1"/>
    </source>
</evidence>
<accession>A0ACC1IXY1</accession>
<feature type="non-terminal residue" evidence="1">
    <location>
        <position position="1"/>
    </location>
</feature>
<keyword evidence="2" id="KW-1185">Reference proteome</keyword>